<sequence length="110" mass="12564">MPRLLLLLLLNSALLLGSCKKDEPKPDPYAALVGTQWNLSYAVLDYYDATGRLTGQSIVKGSWLPVESMQFLRTTIENFINSSNYFRASLPYTRQGDQLSITFPRMTKRW</sequence>
<geneLocation type="plasmid" evidence="1 2">
    <name>unnamed3</name>
</geneLocation>
<name>A0ABY4GFQ9_9BACT</name>
<dbReference type="Proteomes" id="UP000830401">
    <property type="component" value="Plasmid unnamed3"/>
</dbReference>
<reference evidence="1" key="1">
    <citation type="submission" date="2022-04" db="EMBL/GenBank/DDBJ databases">
        <title>Hymenobacter sp. isolated from the air.</title>
        <authorList>
            <person name="Won M."/>
            <person name="Lee C.-M."/>
            <person name="Woen H.-Y."/>
            <person name="Kwon S.-W."/>
        </authorList>
    </citation>
    <scope>NUCLEOTIDE SEQUENCE</scope>
    <source>
        <strain evidence="1">5420S-77</strain>
        <plasmid evidence="1">unnamed3</plasmid>
    </source>
</reference>
<dbReference type="EMBL" id="CP095064">
    <property type="protein sequence ID" value="UOQ69159.1"/>
    <property type="molecule type" value="Genomic_DNA"/>
</dbReference>
<dbReference type="RefSeq" id="WP_245126913.1">
    <property type="nucleotide sequence ID" value="NZ_CP095064.1"/>
</dbReference>
<organism evidence="1 2">
    <name type="scientific">Hymenobacter volaticus</name>
    <dbReference type="NCBI Taxonomy" id="2932254"/>
    <lineage>
        <taxon>Bacteria</taxon>
        <taxon>Pseudomonadati</taxon>
        <taxon>Bacteroidota</taxon>
        <taxon>Cytophagia</taxon>
        <taxon>Cytophagales</taxon>
        <taxon>Hymenobacteraceae</taxon>
        <taxon>Hymenobacter</taxon>
    </lineage>
</organism>
<dbReference type="PROSITE" id="PS51257">
    <property type="entry name" value="PROKAR_LIPOPROTEIN"/>
    <property type="match status" value="1"/>
</dbReference>
<protein>
    <submittedName>
        <fullName evidence="1">Uncharacterized protein</fullName>
    </submittedName>
</protein>
<accession>A0ABY4GFQ9</accession>
<proteinExistence type="predicted"/>
<evidence type="ECO:0000313" key="2">
    <source>
        <dbReference type="Proteomes" id="UP000830401"/>
    </source>
</evidence>
<keyword evidence="1" id="KW-0614">Plasmid</keyword>
<evidence type="ECO:0000313" key="1">
    <source>
        <dbReference type="EMBL" id="UOQ69159.1"/>
    </source>
</evidence>
<gene>
    <name evidence="1" type="ORF">MUN86_25945</name>
</gene>
<keyword evidence="2" id="KW-1185">Reference proteome</keyword>